<dbReference type="GO" id="GO:0005886">
    <property type="term" value="C:plasma membrane"/>
    <property type="evidence" value="ECO:0007669"/>
    <property type="project" value="TreeGrafter"/>
</dbReference>
<feature type="transmembrane region" description="Helical" evidence="1">
    <location>
        <begin position="838"/>
        <end position="858"/>
    </location>
</feature>
<dbReference type="STRING" id="1288826.MSNKSG1_02258"/>
<feature type="transmembrane region" description="Helical" evidence="1">
    <location>
        <begin position="460"/>
        <end position="483"/>
    </location>
</feature>
<feature type="transmembrane region" description="Helical" evidence="1">
    <location>
        <begin position="892"/>
        <end position="914"/>
    </location>
</feature>
<organism evidence="2 3">
    <name type="scientific">Marinobacter santoriniensis NKSG1</name>
    <dbReference type="NCBI Taxonomy" id="1288826"/>
    <lineage>
        <taxon>Bacteria</taxon>
        <taxon>Pseudomonadati</taxon>
        <taxon>Pseudomonadota</taxon>
        <taxon>Gammaproteobacteria</taxon>
        <taxon>Pseudomonadales</taxon>
        <taxon>Marinobacteraceae</taxon>
        <taxon>Marinobacter</taxon>
    </lineage>
</organism>
<reference evidence="2 3" key="1">
    <citation type="journal article" date="2013" name="Genome Announc.">
        <title>Genome Sequence of Hydrothermal Arsenic-Respiring Bacterium Marinobacter santoriniensis NKSG1T.</title>
        <authorList>
            <person name="Handley K.M."/>
            <person name="Upton M."/>
            <person name="Beatson S.A."/>
            <person name="Hery M."/>
            <person name="Lloyd J.R."/>
        </authorList>
    </citation>
    <scope>NUCLEOTIDE SEQUENCE [LARGE SCALE GENOMIC DNA]</scope>
    <source>
        <strain evidence="2 3">NKSG1</strain>
    </source>
</reference>
<feature type="transmembrane region" description="Helical" evidence="1">
    <location>
        <begin position="944"/>
        <end position="964"/>
    </location>
</feature>
<dbReference type="PANTHER" id="PTHR32063:SF0">
    <property type="entry name" value="SWARMING MOTILITY PROTEIN SWRC"/>
    <property type="match status" value="1"/>
</dbReference>
<dbReference type="Proteomes" id="UP000011960">
    <property type="component" value="Unassembled WGS sequence"/>
</dbReference>
<evidence type="ECO:0000256" key="1">
    <source>
        <dbReference type="SAM" id="Phobius"/>
    </source>
</evidence>
<dbReference type="RefSeq" id="WP_008937615.1">
    <property type="nucleotide sequence ID" value="NZ_APAT01000005.1"/>
</dbReference>
<comment type="caution">
    <text evidence="2">The sequence shown here is derived from an EMBL/GenBank/DDBJ whole genome shotgun (WGS) entry which is preliminary data.</text>
</comment>
<evidence type="ECO:0000313" key="3">
    <source>
        <dbReference type="Proteomes" id="UP000011960"/>
    </source>
</evidence>
<keyword evidence="1" id="KW-1133">Transmembrane helix</keyword>
<dbReference type="PRINTS" id="PR00702">
    <property type="entry name" value="ACRIFLAVINRP"/>
</dbReference>
<keyword evidence="1" id="KW-0812">Transmembrane</keyword>
<dbReference type="Gene3D" id="3.30.70.1440">
    <property type="entry name" value="Multidrug efflux transporter AcrB pore domain"/>
    <property type="match status" value="1"/>
</dbReference>
<keyword evidence="1" id="KW-0472">Membrane</keyword>
<dbReference type="SUPFAM" id="SSF82866">
    <property type="entry name" value="Multidrug efflux transporter AcrB transmembrane domain"/>
    <property type="match status" value="2"/>
</dbReference>
<dbReference type="SUPFAM" id="SSF82693">
    <property type="entry name" value="Multidrug efflux transporter AcrB pore domain, PN1, PN2, PC1 and PC2 subdomains"/>
    <property type="match status" value="2"/>
</dbReference>
<evidence type="ECO:0000313" key="2">
    <source>
        <dbReference type="EMBL" id="EMP57406.1"/>
    </source>
</evidence>
<feature type="transmembrane region" description="Helical" evidence="1">
    <location>
        <begin position="428"/>
        <end position="448"/>
    </location>
</feature>
<sequence length="1031" mass="112063">MRALIFAAMDRNRTTLLALLFLILGGIAAFKTIPKEANPDVTIPMIYVSMTLEGISPEDAERLLVRPMEQELRSLESIKEMRATASEGHASVILEFDAGFDADKALQDVREKVDTARNKLPGEADEPTVNEINVSLFPVLSVGLSGPLSERELITVARRLQDAIESIPEVLEVEIGGDREDQLEVVVDPQVLESYGIDFDQLASLVTRNNQLVAAGSLDTGNGRMALKVPGVIENIEDVMSMPVKVDGDTVVTFGDVAMLQRTFKDPTGFARINGEPALVLEVSKRSGANIIETIQQIRTLIDQARPSLPDTLDIRYIMDQSNEVRDVLSDLLNNVLTAIVLVIIVILATMGPRSALLVGLTIPGAFLTGILVIWGMGLTLNIVVLFSLILVAGMLVDGAIVVSELADRNLSDGQSVKTAWAEAASRMAWPIIASTATTLAVFVPLLFWPGVVGEFMKFLPITVIICLTASLAMALVFLPVLGGVSGGRRARRSAGQGRFMRLYRSVLSRLLRFPGFTLLGVLAVIVLIYAAYARFNHGVEFFPSVEPDSAQVQVRARGDLSVRERDAIVRQVEQRLQGMPEVEALYARSMINTSTQLAPDVIGVLQFQFTDWYTRRPASAILADFRERTRDIPGIELEFRKQEGGPAGGKPIEIQIGSRDSGALNGYVDAVEAKMRELDGFVEIEDDRSLPGIEWRLKVDREAAARFGTDVLSIGSAVRLVTNGLTLATYRPEDVRDEVDIAVRVPNNWRELDQLERQTINTPRGQVPLSQFVSLEPGDKTGSIMRVDGQRTVTVKSDLAPGAQVDAMLRSLQKVMPEAPEGVTVKFAGENEDQQQAATFLATAFLVAIGLMLLILVTQFNSLYQTFLILSAIALSTAGVLLGLLLNSQPFGIVMVGMGIIALAGIVVNNNIILIDTYNQIRRDGAEPFDAALETGCLRLRPVLLTAITTVLGLMPMVLGINVDLLTPSLGIGAPSTQWWTQLSSAIAGGLGFATILTLLLTPALLVLGERAGRRIRSLVQRKPRNLDQT</sequence>
<protein>
    <submittedName>
        <fullName evidence="2">Multidrug resistance protein</fullName>
    </submittedName>
</protein>
<dbReference type="eggNOG" id="COG0841">
    <property type="taxonomic scope" value="Bacteria"/>
</dbReference>
<feature type="transmembrane region" description="Helical" evidence="1">
    <location>
        <begin position="865"/>
        <end position="886"/>
    </location>
</feature>
<feature type="transmembrane region" description="Helical" evidence="1">
    <location>
        <begin position="332"/>
        <end position="349"/>
    </location>
</feature>
<dbReference type="Gene3D" id="3.30.2090.10">
    <property type="entry name" value="Multidrug efflux transporter AcrB TolC docking domain, DN and DC subdomains"/>
    <property type="match status" value="2"/>
</dbReference>
<dbReference type="EMBL" id="APAT01000005">
    <property type="protein sequence ID" value="EMP57406.1"/>
    <property type="molecule type" value="Genomic_DNA"/>
</dbReference>
<dbReference type="SUPFAM" id="SSF82714">
    <property type="entry name" value="Multidrug efflux transporter AcrB TolC docking domain, DN and DC subdomains"/>
    <property type="match status" value="2"/>
</dbReference>
<dbReference type="InterPro" id="IPR001036">
    <property type="entry name" value="Acrflvin-R"/>
</dbReference>
<feature type="transmembrane region" description="Helical" evidence="1">
    <location>
        <begin position="511"/>
        <end position="533"/>
    </location>
</feature>
<feature type="transmembrane region" description="Helical" evidence="1">
    <location>
        <begin position="356"/>
        <end position="377"/>
    </location>
</feature>
<accession>M7CV29</accession>
<dbReference type="InterPro" id="IPR027463">
    <property type="entry name" value="AcrB_DN_DC_subdom"/>
</dbReference>
<feature type="transmembrane region" description="Helical" evidence="1">
    <location>
        <begin position="383"/>
        <end position="407"/>
    </location>
</feature>
<gene>
    <name evidence="2" type="ORF">MSNKSG1_02258</name>
</gene>
<dbReference type="Gene3D" id="3.30.70.1430">
    <property type="entry name" value="Multidrug efflux transporter AcrB pore domain"/>
    <property type="match status" value="2"/>
</dbReference>
<keyword evidence="3" id="KW-1185">Reference proteome</keyword>
<proteinExistence type="predicted"/>
<dbReference type="PANTHER" id="PTHR32063">
    <property type="match status" value="1"/>
</dbReference>
<dbReference type="GO" id="GO:0042910">
    <property type="term" value="F:xenobiotic transmembrane transporter activity"/>
    <property type="evidence" value="ECO:0007669"/>
    <property type="project" value="TreeGrafter"/>
</dbReference>
<feature type="transmembrane region" description="Helical" evidence="1">
    <location>
        <begin position="984"/>
        <end position="1009"/>
    </location>
</feature>
<dbReference type="Pfam" id="PF00873">
    <property type="entry name" value="ACR_tran"/>
    <property type="match status" value="1"/>
</dbReference>
<dbReference type="PATRIC" id="fig|1288826.3.peg.437"/>
<dbReference type="Gene3D" id="3.30.70.1320">
    <property type="entry name" value="Multidrug efflux transporter AcrB pore domain like"/>
    <property type="match status" value="1"/>
</dbReference>
<name>M7CV29_9GAMM</name>
<dbReference type="AlphaFoldDB" id="M7CV29"/>
<dbReference type="OrthoDB" id="5287122at2"/>
<dbReference type="Gene3D" id="1.20.1640.10">
    <property type="entry name" value="Multidrug efflux transporter AcrB transmembrane domain"/>
    <property type="match status" value="2"/>
</dbReference>